<dbReference type="InterPro" id="IPR026983">
    <property type="entry name" value="DHC"/>
</dbReference>
<feature type="region of interest" description="Disordered" evidence="1">
    <location>
        <begin position="155"/>
        <end position="177"/>
    </location>
</feature>
<dbReference type="GO" id="GO:0045505">
    <property type="term" value="F:dynein intermediate chain binding"/>
    <property type="evidence" value="ECO:0007669"/>
    <property type="project" value="InterPro"/>
</dbReference>
<feature type="compositionally biased region" description="Basic and acidic residues" evidence="1">
    <location>
        <begin position="161"/>
        <end position="177"/>
    </location>
</feature>
<dbReference type="GO" id="GO:0051959">
    <property type="term" value="F:dynein light intermediate chain binding"/>
    <property type="evidence" value="ECO:0007669"/>
    <property type="project" value="InterPro"/>
</dbReference>
<dbReference type="Proteomes" id="UP000472270">
    <property type="component" value="Unassembled WGS sequence"/>
</dbReference>
<evidence type="ECO:0000256" key="1">
    <source>
        <dbReference type="SAM" id="MobiDB-lite"/>
    </source>
</evidence>
<dbReference type="GO" id="GO:0007018">
    <property type="term" value="P:microtubule-based movement"/>
    <property type="evidence" value="ECO:0007669"/>
    <property type="project" value="InterPro"/>
</dbReference>
<proteinExistence type="predicted"/>
<dbReference type="PANTHER" id="PTHR22878">
    <property type="entry name" value="DYNEIN HEAVY CHAIN 6, AXONEMAL-LIKE-RELATED"/>
    <property type="match status" value="1"/>
</dbReference>
<evidence type="ECO:0008006" key="4">
    <source>
        <dbReference type="Google" id="ProtNLM"/>
    </source>
</evidence>
<dbReference type="Ensembl" id="ENSSRHT00000046163.1">
    <property type="protein sequence ID" value="ENSSRHP00000044903.1"/>
    <property type="gene ID" value="ENSSRHG00000022667.1"/>
</dbReference>
<reference evidence="2" key="1">
    <citation type="submission" date="2025-08" db="UniProtKB">
        <authorList>
            <consortium name="Ensembl"/>
        </authorList>
    </citation>
    <scope>IDENTIFICATION</scope>
</reference>
<reference evidence="2" key="2">
    <citation type="submission" date="2025-09" db="UniProtKB">
        <authorList>
            <consortium name="Ensembl"/>
        </authorList>
    </citation>
    <scope>IDENTIFICATION</scope>
</reference>
<accession>A0A673J4G2</accession>
<dbReference type="AlphaFoldDB" id="A0A673J4G2"/>
<name>A0A673J4G2_9TELE</name>
<organism evidence="2 3">
    <name type="scientific">Sinocyclocheilus rhinocerous</name>
    <dbReference type="NCBI Taxonomy" id="307959"/>
    <lineage>
        <taxon>Eukaryota</taxon>
        <taxon>Metazoa</taxon>
        <taxon>Chordata</taxon>
        <taxon>Craniata</taxon>
        <taxon>Vertebrata</taxon>
        <taxon>Euteleostomi</taxon>
        <taxon>Actinopterygii</taxon>
        <taxon>Neopterygii</taxon>
        <taxon>Teleostei</taxon>
        <taxon>Ostariophysi</taxon>
        <taxon>Cypriniformes</taxon>
        <taxon>Cyprinidae</taxon>
        <taxon>Cyprininae</taxon>
        <taxon>Sinocyclocheilus</taxon>
    </lineage>
</organism>
<sequence length="579" mass="67204">MFLCFSQMNANSSHDVGCAGRLPRLPPLPASQKPSDLSTCCVLIISGCFFQYPPLLQNHSRTLAVPYKELRHHRSPSESIGNNYSPRGQNLKIQHLQRRHHSLQCPPVARILYECLIHTQPCLNTYIHTHFQDYHVFLLLTNRTPVIHKSRPLSPNQQLEIMRREETQSQREQTEPTERDLEVIISNFLSYSQSNNHFLFVVDYILLDPAERERLSVSAVPRPFPSRVIRAPVPWSESYREAHSWQTENLCTVNPMMLHVQDLWMSSFTSLRFVRLDDLLSADLPLLPAEFEELVRRQCQNTRDELLNTWLPRCASLFVTFKDSWLPLVPKKASISPVKAQKLFYSVAALMSLQLRSLVVASLQDLLQFFQLHQDGNDFGEYFDELKYTQRPLLLVKLRLEDPKIAFEPSLESCWELIQHAFTQIIDSAHNIPRVHMECKLFSEVGETLILRSVRHDEMLVTDIMNRAREIFQRNTVGPQRYLDVYKKYTDLLDRQDILNFLKAKHSLQGFTKVKITGVQNLWTEIASLHATVPLSLISLDAVNLNQDLCDKADHLVDLLTTFVMEENRELNKRWEETA</sequence>
<keyword evidence="3" id="KW-1185">Reference proteome</keyword>
<dbReference type="GO" id="GO:0030286">
    <property type="term" value="C:dynein complex"/>
    <property type="evidence" value="ECO:0007669"/>
    <property type="project" value="InterPro"/>
</dbReference>
<evidence type="ECO:0000313" key="3">
    <source>
        <dbReference type="Proteomes" id="UP000472270"/>
    </source>
</evidence>
<dbReference type="PANTHER" id="PTHR22878:SF71">
    <property type="entry name" value="DYNEIN, AXONEMAL, HEAVY CHAIN 3"/>
    <property type="match status" value="1"/>
</dbReference>
<evidence type="ECO:0000313" key="2">
    <source>
        <dbReference type="Ensembl" id="ENSSRHP00000044903.1"/>
    </source>
</evidence>
<protein>
    <recommendedName>
        <fullName evidence="4">Dynein heavy chain linker domain-containing protein</fullName>
    </recommendedName>
</protein>